<protein>
    <recommendedName>
        <fullName evidence="3">Protein AAR2 homolog</fullName>
    </recommendedName>
    <alternativeName>
        <fullName evidence="7">AAR2 splicing factor homolog</fullName>
    </alternativeName>
</protein>
<evidence type="ECO:0000259" key="9">
    <source>
        <dbReference type="Pfam" id="PF05282"/>
    </source>
</evidence>
<dbReference type="PANTHER" id="PTHR12689">
    <property type="entry name" value="A1 CISTRON SPLICING FACTOR AAR2-RELATED"/>
    <property type="match status" value="1"/>
</dbReference>
<organism evidence="11">
    <name type="scientific">Parasteatoda tepidariorum</name>
    <name type="common">Common house spider</name>
    <name type="synonym">Achaearanea tepidariorum</name>
    <dbReference type="NCBI Taxonomy" id="114398"/>
    <lineage>
        <taxon>Eukaryota</taxon>
        <taxon>Metazoa</taxon>
        <taxon>Ecdysozoa</taxon>
        <taxon>Arthropoda</taxon>
        <taxon>Chelicerata</taxon>
        <taxon>Arachnida</taxon>
        <taxon>Araneae</taxon>
        <taxon>Araneomorphae</taxon>
        <taxon>Entelegynae</taxon>
        <taxon>Araneoidea</taxon>
        <taxon>Theridiidae</taxon>
        <taxon>Parasteatoda</taxon>
    </lineage>
</organism>
<evidence type="ECO:0000256" key="2">
    <source>
        <dbReference type="ARBA" id="ARBA00006281"/>
    </source>
</evidence>
<dbReference type="Pfam" id="PF20981">
    <property type="entry name" value="AAR2_1st"/>
    <property type="match status" value="1"/>
</dbReference>
<evidence type="ECO:0000256" key="1">
    <source>
        <dbReference type="ARBA" id="ARBA00003708"/>
    </source>
</evidence>
<dbReference type="OrthoDB" id="201752at2759"/>
<comment type="similarity">
    <text evidence="2">Belongs to the AAR2 family.</text>
</comment>
<evidence type="ECO:0000256" key="7">
    <source>
        <dbReference type="ARBA" id="ARBA00030625"/>
    </source>
</evidence>
<reference evidence="11" key="1">
    <citation type="journal article" date="2016" name="Mol. Ecol. Resour.">
        <title>Evaluation of the impact of RNA preservation methods of spiders for de novo transcriptome assembly.</title>
        <authorList>
            <person name="Kono N."/>
            <person name="Nakamura H."/>
            <person name="Ito Y."/>
            <person name="Tomita M."/>
            <person name="Arakawa K."/>
        </authorList>
    </citation>
    <scope>NUCLEOTIDE SEQUENCE</scope>
    <source>
        <tissue evidence="11">Whole body</tissue>
    </source>
</reference>
<dbReference type="InterPro" id="IPR033648">
    <property type="entry name" value="AAR2_C"/>
</dbReference>
<dbReference type="InterPro" id="IPR038514">
    <property type="entry name" value="AAR2_C_sf"/>
</dbReference>
<comment type="subunit">
    <text evidence="8">Interacts with PRPF8 (via RNase H homology domain). Component of a U5 snRNP complex that contains PRPF8.</text>
</comment>
<dbReference type="AlphaFoldDB" id="A0A2L2YDZ8"/>
<keyword evidence="4" id="KW-0507">mRNA processing</keyword>
<keyword evidence="6" id="KW-0508">mRNA splicing</keyword>
<dbReference type="InterPro" id="IPR033647">
    <property type="entry name" value="Aar2_N"/>
</dbReference>
<feature type="domain" description="AAR2 N-terminal" evidence="10">
    <location>
        <begin position="28"/>
        <end position="158"/>
    </location>
</feature>
<dbReference type="FunFam" id="2.60.34.20:FF:000001">
    <property type="entry name" value="protein AAR2 homolog"/>
    <property type="match status" value="1"/>
</dbReference>
<dbReference type="CDD" id="cd13778">
    <property type="entry name" value="Aar2_C"/>
    <property type="match status" value="1"/>
</dbReference>
<dbReference type="PANTHER" id="PTHR12689:SF4">
    <property type="entry name" value="PROTEIN AAR2 HOMOLOG"/>
    <property type="match status" value="1"/>
</dbReference>
<feature type="domain" description="AAR2 C-terminal" evidence="9">
    <location>
        <begin position="211"/>
        <end position="365"/>
    </location>
</feature>
<dbReference type="FunFam" id="1.25.40.550:FF:000001">
    <property type="entry name" value="AAR2 splicing factor homolog"/>
    <property type="match status" value="1"/>
</dbReference>
<accession>A0A2L2YDZ8</accession>
<proteinExistence type="evidence at transcript level"/>
<evidence type="ECO:0000256" key="3">
    <source>
        <dbReference type="ARBA" id="ARBA00016372"/>
    </source>
</evidence>
<comment type="function">
    <text evidence="1">Component of the U5 snRNP complex that is required for spliceosome assembly and for pre-mRNA splicing.</text>
</comment>
<name>A0A2L2YDZ8_PARTP</name>
<sequence>MAASSFKRSHEDNLELPPEKARKLFENGGILIVLGLPVGSVFGIDMKVYQVGDKFQGLKMIPPGLHFIYYSAVSKEGSVAPRTGFFHYFAPQEIVIKKWDAMSEDLNSVEPSGDDKRRIRENLQEMDRYLGPYPYQHLKQWNRLTCNISESLVARLQPLNGSISSVTQLLPMQYPSKERSESDSSNEKRFQSLEEKFLPDMKVVPGTEIRFTTIPKNKYPEGSSASQITKHYMDSTYRLEQILKCHENEEDILGELQMAHICFLVAHVYDSFEHWKNLVQILCSVDSGLEKHSSLLTTFLTIFHYQLKEIPNDFFVDITAEHNFLVNTLQIFFENVKNSNASEKFKNFSDNFRKNLTTIYKWDFEEVPEDELPVVVDC</sequence>
<evidence type="ECO:0000313" key="11">
    <source>
        <dbReference type="EMBL" id="LAA06358.1"/>
    </source>
</evidence>
<dbReference type="CDD" id="cd13777">
    <property type="entry name" value="Aar2_N"/>
    <property type="match status" value="1"/>
</dbReference>
<evidence type="ECO:0000256" key="4">
    <source>
        <dbReference type="ARBA" id="ARBA00022664"/>
    </source>
</evidence>
<dbReference type="InterPro" id="IPR038516">
    <property type="entry name" value="AAR2_N_sf"/>
</dbReference>
<dbReference type="Gene3D" id="1.25.40.550">
    <property type="entry name" value="Aar2, C-terminal domain-like"/>
    <property type="match status" value="1"/>
</dbReference>
<dbReference type="GO" id="GO:0000244">
    <property type="term" value="P:spliceosomal tri-snRNP complex assembly"/>
    <property type="evidence" value="ECO:0007669"/>
    <property type="project" value="TreeGrafter"/>
</dbReference>
<evidence type="ECO:0000256" key="6">
    <source>
        <dbReference type="ARBA" id="ARBA00023187"/>
    </source>
</evidence>
<evidence type="ECO:0000256" key="8">
    <source>
        <dbReference type="ARBA" id="ARBA00047009"/>
    </source>
</evidence>
<dbReference type="InterPro" id="IPR007946">
    <property type="entry name" value="AAR2"/>
</dbReference>
<dbReference type="Pfam" id="PF05282">
    <property type="entry name" value="AAR2"/>
    <property type="match status" value="1"/>
</dbReference>
<evidence type="ECO:0000259" key="10">
    <source>
        <dbReference type="Pfam" id="PF20981"/>
    </source>
</evidence>
<dbReference type="EMBL" id="IAAA01028503">
    <property type="protein sequence ID" value="LAA06358.1"/>
    <property type="molecule type" value="mRNA"/>
</dbReference>
<dbReference type="Gene3D" id="2.60.34.20">
    <property type="match status" value="1"/>
</dbReference>
<keyword evidence="5" id="KW-0747">Spliceosome</keyword>
<dbReference type="GO" id="GO:0005681">
    <property type="term" value="C:spliceosomal complex"/>
    <property type="evidence" value="ECO:0007669"/>
    <property type="project" value="UniProtKB-KW"/>
</dbReference>
<evidence type="ECO:0000256" key="5">
    <source>
        <dbReference type="ARBA" id="ARBA00022728"/>
    </source>
</evidence>